<feature type="transmembrane region" description="Helical" evidence="6">
    <location>
        <begin position="12"/>
        <end position="34"/>
    </location>
</feature>
<evidence type="ECO:0000256" key="6">
    <source>
        <dbReference type="SAM" id="Phobius"/>
    </source>
</evidence>
<gene>
    <name evidence="7" type="ORF">S01H4_28832</name>
</gene>
<reference evidence="7" key="1">
    <citation type="journal article" date="2014" name="Front. Microbiol.">
        <title>High frequency of phylogenetically diverse reductive dehalogenase-homologous genes in deep subseafloor sedimentary metagenomes.</title>
        <authorList>
            <person name="Kawai M."/>
            <person name="Futagami T."/>
            <person name="Toyoda A."/>
            <person name="Takaki Y."/>
            <person name="Nishi S."/>
            <person name="Hori S."/>
            <person name="Arai W."/>
            <person name="Tsubouchi T."/>
            <person name="Morono Y."/>
            <person name="Uchiyama I."/>
            <person name="Ito T."/>
            <person name="Fujiyama A."/>
            <person name="Inagaki F."/>
            <person name="Takami H."/>
        </authorList>
    </citation>
    <scope>NUCLEOTIDE SEQUENCE</scope>
    <source>
        <strain evidence="7">Expedition CK06-06</strain>
    </source>
</reference>
<evidence type="ECO:0000313" key="7">
    <source>
        <dbReference type="EMBL" id="GAG88632.1"/>
    </source>
</evidence>
<keyword evidence="4 6" id="KW-1133">Transmembrane helix</keyword>
<dbReference type="AlphaFoldDB" id="X1C5N5"/>
<evidence type="ECO:0000256" key="1">
    <source>
        <dbReference type="ARBA" id="ARBA00004651"/>
    </source>
</evidence>
<accession>X1C5N5</accession>
<dbReference type="GO" id="GO:0005886">
    <property type="term" value="C:plasma membrane"/>
    <property type="evidence" value="ECO:0007669"/>
    <property type="project" value="UniProtKB-SubCell"/>
</dbReference>
<dbReference type="PANTHER" id="PTHR32196">
    <property type="entry name" value="ABC TRANSPORTER PERMEASE PROTEIN YPHD-RELATED-RELATED"/>
    <property type="match status" value="1"/>
</dbReference>
<name>X1C5N5_9ZZZZ</name>
<feature type="transmembrane region" description="Helical" evidence="6">
    <location>
        <begin position="106"/>
        <end position="125"/>
    </location>
</feature>
<evidence type="ECO:0000256" key="4">
    <source>
        <dbReference type="ARBA" id="ARBA00022989"/>
    </source>
</evidence>
<evidence type="ECO:0008006" key="8">
    <source>
        <dbReference type="Google" id="ProtNLM"/>
    </source>
</evidence>
<feature type="non-terminal residue" evidence="7">
    <location>
        <position position="1"/>
    </location>
</feature>
<evidence type="ECO:0000256" key="3">
    <source>
        <dbReference type="ARBA" id="ARBA00022692"/>
    </source>
</evidence>
<keyword evidence="2" id="KW-1003">Cell membrane</keyword>
<evidence type="ECO:0000256" key="5">
    <source>
        <dbReference type="ARBA" id="ARBA00023136"/>
    </source>
</evidence>
<dbReference type="GO" id="GO:0022857">
    <property type="term" value="F:transmembrane transporter activity"/>
    <property type="evidence" value="ECO:0007669"/>
    <property type="project" value="InterPro"/>
</dbReference>
<dbReference type="InterPro" id="IPR001851">
    <property type="entry name" value="ABC_transp_permease"/>
</dbReference>
<dbReference type="EMBL" id="BART01014461">
    <property type="protein sequence ID" value="GAG88632.1"/>
    <property type="molecule type" value="Genomic_DNA"/>
</dbReference>
<proteinExistence type="predicted"/>
<keyword evidence="5 6" id="KW-0472">Membrane</keyword>
<comment type="caution">
    <text evidence="7">The sequence shown here is derived from an EMBL/GenBank/DDBJ whole genome shotgun (WGS) entry which is preliminary data.</text>
</comment>
<dbReference type="CDD" id="cd06579">
    <property type="entry name" value="TM_PBP1_transp_AraH_like"/>
    <property type="match status" value="1"/>
</dbReference>
<protein>
    <recommendedName>
        <fullName evidence="8">ABC transporter permease</fullName>
    </recommendedName>
</protein>
<evidence type="ECO:0000256" key="2">
    <source>
        <dbReference type="ARBA" id="ARBA00022475"/>
    </source>
</evidence>
<keyword evidence="3 6" id="KW-0812">Transmembrane</keyword>
<organism evidence="7">
    <name type="scientific">marine sediment metagenome</name>
    <dbReference type="NCBI Taxonomy" id="412755"/>
    <lineage>
        <taxon>unclassified sequences</taxon>
        <taxon>metagenomes</taxon>
        <taxon>ecological metagenomes</taxon>
    </lineage>
</organism>
<dbReference type="Pfam" id="PF02653">
    <property type="entry name" value="BPD_transp_2"/>
    <property type="match status" value="1"/>
</dbReference>
<feature type="non-terminal residue" evidence="7">
    <location>
        <position position="151"/>
    </location>
</feature>
<sequence length="151" mass="16027">IKINGFFIGKLKITAFIVTLAMQFFGRGATMLLNGAASIKVNNSFYKFIGQGDVVGIPFALILIVVLYVIFCFVNDRTVFGRKVYAIGGNTTAARASGIRVERDTILVYVIAGFICGIGAILTVGRMGSAQPYAGQGLEFDCITAVVLGGT</sequence>
<comment type="subcellular location">
    <subcellularLocation>
        <location evidence="1">Cell membrane</location>
        <topology evidence="1">Multi-pass membrane protein</topology>
    </subcellularLocation>
</comment>
<feature type="transmembrane region" description="Helical" evidence="6">
    <location>
        <begin position="54"/>
        <end position="74"/>
    </location>
</feature>